<name>A0AAV6KFB8_9ERIC</name>
<dbReference type="Proteomes" id="UP000823749">
    <property type="component" value="Chromosome 4"/>
</dbReference>
<organism evidence="2 3">
    <name type="scientific">Rhododendron griersonianum</name>
    <dbReference type="NCBI Taxonomy" id="479676"/>
    <lineage>
        <taxon>Eukaryota</taxon>
        <taxon>Viridiplantae</taxon>
        <taxon>Streptophyta</taxon>
        <taxon>Embryophyta</taxon>
        <taxon>Tracheophyta</taxon>
        <taxon>Spermatophyta</taxon>
        <taxon>Magnoliopsida</taxon>
        <taxon>eudicotyledons</taxon>
        <taxon>Gunneridae</taxon>
        <taxon>Pentapetalae</taxon>
        <taxon>asterids</taxon>
        <taxon>Ericales</taxon>
        <taxon>Ericaceae</taxon>
        <taxon>Ericoideae</taxon>
        <taxon>Rhodoreae</taxon>
        <taxon>Rhododendron</taxon>
    </lineage>
</organism>
<keyword evidence="3" id="KW-1185">Reference proteome</keyword>
<proteinExistence type="predicted"/>
<evidence type="ECO:0000313" key="3">
    <source>
        <dbReference type="Proteomes" id="UP000823749"/>
    </source>
</evidence>
<evidence type="ECO:0000256" key="1">
    <source>
        <dbReference type="SAM" id="MobiDB-lite"/>
    </source>
</evidence>
<comment type="caution">
    <text evidence="2">The sequence shown here is derived from an EMBL/GenBank/DDBJ whole genome shotgun (WGS) entry which is preliminary data.</text>
</comment>
<gene>
    <name evidence="2" type="ORF">RHGRI_009599</name>
</gene>
<feature type="region of interest" description="Disordered" evidence="1">
    <location>
        <begin position="20"/>
        <end position="89"/>
    </location>
</feature>
<evidence type="ECO:0000313" key="2">
    <source>
        <dbReference type="EMBL" id="KAG5551228.1"/>
    </source>
</evidence>
<protein>
    <submittedName>
        <fullName evidence="2">Uncharacterized protein</fullName>
    </submittedName>
</protein>
<reference evidence="2" key="1">
    <citation type="submission" date="2020-08" db="EMBL/GenBank/DDBJ databases">
        <title>Plant Genome Project.</title>
        <authorList>
            <person name="Zhang R.-G."/>
        </authorList>
    </citation>
    <scope>NUCLEOTIDE SEQUENCE</scope>
    <source>
        <strain evidence="2">WSP0</strain>
        <tissue evidence="2">Leaf</tissue>
    </source>
</reference>
<accession>A0AAV6KFB8</accession>
<dbReference type="AlphaFoldDB" id="A0AAV6KFB8"/>
<feature type="compositionally biased region" description="Polar residues" evidence="1">
    <location>
        <begin position="21"/>
        <end position="31"/>
    </location>
</feature>
<dbReference type="EMBL" id="JACTNZ010000004">
    <property type="protein sequence ID" value="KAG5551228.1"/>
    <property type="molecule type" value="Genomic_DNA"/>
</dbReference>
<sequence>MEIITKSARAWPNFLSVRLKNGSTESTNNSFPRLPIKRDVAKPRRRPHVGHACATAAPRTGPRHRFAPPHRPLLIHQKAETNHSPPSTE</sequence>